<sequence>QCSTFEVSNVVTSPPSGIRGTYGFVKGTNKVPEGKSFALDITPITKTVTLLIPYHGDGRITDSRFNLEAPMKNLVLAGKSTNWRQAFRKTESRLAAKAKADKTPPRIVLLSPNATTQKEVFRKDSYQTYIRGKVSDNEGVLTVFVNGKKAAMQAKGDFAAKVKLALGVNRVKVQAEDINGNISERKFIIIREEYISPQVLTDVDMPPKTRMNNPNGVAVVIGVENYQYVSDATYAYNDAEVFREYLADTLGYRKSKIKIVTNSKATLAELNKLL</sequence>
<proteinExistence type="predicted"/>
<accession>A0A382WW29</accession>
<protein>
    <submittedName>
        <fullName evidence="1">Uncharacterized protein</fullName>
    </submittedName>
</protein>
<feature type="non-terminal residue" evidence="1">
    <location>
        <position position="1"/>
    </location>
</feature>
<dbReference type="Gene3D" id="3.40.50.1460">
    <property type="match status" value="1"/>
</dbReference>
<dbReference type="InterPro" id="IPR013783">
    <property type="entry name" value="Ig-like_fold"/>
</dbReference>
<gene>
    <name evidence="1" type="ORF">METZ01_LOCUS415767</name>
</gene>
<dbReference type="EMBL" id="UINC01162906">
    <property type="protein sequence ID" value="SVD62913.1"/>
    <property type="molecule type" value="Genomic_DNA"/>
</dbReference>
<name>A0A382WW29_9ZZZZ</name>
<evidence type="ECO:0000313" key="1">
    <source>
        <dbReference type="EMBL" id="SVD62913.1"/>
    </source>
</evidence>
<organism evidence="1">
    <name type="scientific">marine metagenome</name>
    <dbReference type="NCBI Taxonomy" id="408172"/>
    <lineage>
        <taxon>unclassified sequences</taxon>
        <taxon>metagenomes</taxon>
        <taxon>ecological metagenomes</taxon>
    </lineage>
</organism>
<dbReference type="AlphaFoldDB" id="A0A382WW29"/>
<reference evidence="1" key="1">
    <citation type="submission" date="2018-05" db="EMBL/GenBank/DDBJ databases">
        <authorList>
            <person name="Lanie J.A."/>
            <person name="Ng W.-L."/>
            <person name="Kazmierczak K.M."/>
            <person name="Andrzejewski T.M."/>
            <person name="Davidsen T.M."/>
            <person name="Wayne K.J."/>
            <person name="Tettelin H."/>
            <person name="Glass J.I."/>
            <person name="Rusch D."/>
            <person name="Podicherti R."/>
            <person name="Tsui H.-C.T."/>
            <person name="Winkler M.E."/>
        </authorList>
    </citation>
    <scope>NUCLEOTIDE SEQUENCE</scope>
</reference>
<dbReference type="Gene3D" id="2.60.40.10">
    <property type="entry name" value="Immunoglobulins"/>
    <property type="match status" value="1"/>
</dbReference>
<feature type="non-terminal residue" evidence="1">
    <location>
        <position position="274"/>
    </location>
</feature>
<dbReference type="Pfam" id="PF09136">
    <property type="entry name" value="Glucodextran_B"/>
    <property type="match status" value="1"/>
</dbReference>